<evidence type="ECO:0000256" key="2">
    <source>
        <dbReference type="ARBA" id="ARBA00022475"/>
    </source>
</evidence>
<feature type="transmembrane region" description="Helical" evidence="6">
    <location>
        <begin position="405"/>
        <end position="423"/>
    </location>
</feature>
<dbReference type="PANTHER" id="PTHR30250">
    <property type="entry name" value="PST FAMILY PREDICTED COLANIC ACID TRANSPORTER"/>
    <property type="match status" value="1"/>
</dbReference>
<keyword evidence="2" id="KW-1003">Cell membrane</keyword>
<accession>A0A0R1V075</accession>
<dbReference type="CDD" id="cd13124">
    <property type="entry name" value="MATE_SpoVB_like"/>
    <property type="match status" value="1"/>
</dbReference>
<proteinExistence type="predicted"/>
<feature type="transmembrane region" description="Helical" evidence="6">
    <location>
        <begin position="339"/>
        <end position="365"/>
    </location>
</feature>
<dbReference type="Proteomes" id="UP000051166">
    <property type="component" value="Unassembled WGS sequence"/>
</dbReference>
<protein>
    <submittedName>
        <fullName evidence="7">Polysaccharide biosynthesis protein</fullName>
    </submittedName>
</protein>
<dbReference type="PANTHER" id="PTHR30250:SF21">
    <property type="entry name" value="LIPID II FLIPPASE MURJ"/>
    <property type="match status" value="1"/>
</dbReference>
<evidence type="ECO:0000256" key="6">
    <source>
        <dbReference type="SAM" id="Phobius"/>
    </source>
</evidence>
<gene>
    <name evidence="7" type="ORF">FD50_GL000278</name>
</gene>
<evidence type="ECO:0000313" key="7">
    <source>
        <dbReference type="EMBL" id="KRL99009.1"/>
    </source>
</evidence>
<dbReference type="AlphaFoldDB" id="A0A0R1V075"/>
<feature type="transmembrane region" description="Helical" evidence="6">
    <location>
        <begin position="240"/>
        <end position="260"/>
    </location>
</feature>
<evidence type="ECO:0000313" key="8">
    <source>
        <dbReference type="Proteomes" id="UP000051166"/>
    </source>
</evidence>
<feature type="transmembrane region" description="Helical" evidence="6">
    <location>
        <begin position="91"/>
        <end position="115"/>
    </location>
</feature>
<dbReference type="PATRIC" id="fig|1423801.4.peg.285"/>
<dbReference type="STRING" id="1423801.FD50_GL000278"/>
<feature type="transmembrane region" description="Helical" evidence="6">
    <location>
        <begin position="490"/>
        <end position="510"/>
    </location>
</feature>
<feature type="transmembrane region" description="Helical" evidence="6">
    <location>
        <begin position="167"/>
        <end position="185"/>
    </location>
</feature>
<sequence>MNKKILSGSFWLSFGSTFSKALGVIYLIPWLSMMGSEHNINAAQALFNSTYNIYAIFLSLGMAGFPSAIARRVAMYNGNQEFENSKKIFRLGLILMGFSGFIFAISLYASAPFFARNSPVVSQQASITAIRSMTPAIAILPSMSVLRGWFQGNQDLKPFGISQLWEQLLRVIFILSSTYILIYKFQVGYVVAVYFSVFAAFIGALASYTYLIWHFHKMLPNYRELQRNSKKANLHNLKKILLLIAYESIPFVVVGAGINLCQTIDQLFFKQILQNLLNFSAEYTQNMYTAFSANPAKITALVIALATAVAESSLPLLAAKNSINDKKGVQKLLSENLNYLFFILLPITIVLSTLSPEINGLFYFFSNQGAAFLFFNIWQSVFMAIAINGLTLLQALHYSKKAMTYLLSGLLVKIILQFPLVYWLQGMGAIIATAVAFLMICLLTYHKLGKQFIIHFSALFSICLFNLAFFFGVVFIKLGSMHFYIPDTKLTAFLYACGFSCLTLLAYLFFSKKIGLTEKVFKTNKTAN</sequence>
<feature type="transmembrane region" description="Helical" evidence="6">
    <location>
        <begin position="429"/>
        <end position="445"/>
    </location>
</feature>
<evidence type="ECO:0000256" key="1">
    <source>
        <dbReference type="ARBA" id="ARBA00004651"/>
    </source>
</evidence>
<dbReference type="EMBL" id="AZFQ01000034">
    <property type="protein sequence ID" value="KRL99009.1"/>
    <property type="molecule type" value="Genomic_DNA"/>
</dbReference>
<dbReference type="PIRSF" id="PIRSF038958">
    <property type="entry name" value="PG_synth_SpoVB"/>
    <property type="match status" value="1"/>
</dbReference>
<feature type="transmembrane region" description="Helical" evidence="6">
    <location>
        <begin position="51"/>
        <end position="70"/>
    </location>
</feature>
<dbReference type="Pfam" id="PF01943">
    <property type="entry name" value="Polysacc_synt"/>
    <property type="match status" value="1"/>
</dbReference>
<keyword evidence="3 6" id="KW-0812">Transmembrane</keyword>
<comment type="caution">
    <text evidence="7">The sequence shown here is derived from an EMBL/GenBank/DDBJ whole genome shotgun (WGS) entry which is preliminary data.</text>
</comment>
<dbReference type="RefSeq" id="WP_056960450.1">
    <property type="nucleotide sequence ID" value="NZ_AZFQ01000034.1"/>
</dbReference>
<keyword evidence="4 6" id="KW-1133">Transmembrane helix</keyword>
<feature type="transmembrane region" description="Helical" evidence="6">
    <location>
        <begin position="12"/>
        <end position="31"/>
    </location>
</feature>
<feature type="transmembrane region" description="Helical" evidence="6">
    <location>
        <begin position="191"/>
        <end position="213"/>
    </location>
</feature>
<evidence type="ECO:0000256" key="4">
    <source>
        <dbReference type="ARBA" id="ARBA00022989"/>
    </source>
</evidence>
<evidence type="ECO:0000256" key="5">
    <source>
        <dbReference type="ARBA" id="ARBA00023136"/>
    </source>
</evidence>
<evidence type="ECO:0000256" key="3">
    <source>
        <dbReference type="ARBA" id="ARBA00022692"/>
    </source>
</evidence>
<feature type="transmembrane region" description="Helical" evidence="6">
    <location>
        <begin position="452"/>
        <end position="478"/>
    </location>
</feature>
<dbReference type="GeneID" id="98307732"/>
<name>A0A0R1V075_9LACO</name>
<keyword evidence="8" id="KW-1185">Reference proteome</keyword>
<dbReference type="InterPro" id="IPR024923">
    <property type="entry name" value="PG_synth_SpoVB"/>
</dbReference>
<reference evidence="7 8" key="1">
    <citation type="journal article" date="2015" name="Genome Announc.">
        <title>Expanding the biotechnology potential of lactobacilli through comparative genomics of 213 strains and associated genera.</title>
        <authorList>
            <person name="Sun Z."/>
            <person name="Harris H.M."/>
            <person name="McCann A."/>
            <person name="Guo C."/>
            <person name="Argimon S."/>
            <person name="Zhang W."/>
            <person name="Yang X."/>
            <person name="Jeffery I.B."/>
            <person name="Cooney J.C."/>
            <person name="Kagawa T.F."/>
            <person name="Liu W."/>
            <person name="Song Y."/>
            <person name="Salvetti E."/>
            <person name="Wrobel A."/>
            <person name="Rasinkangas P."/>
            <person name="Parkhill J."/>
            <person name="Rea M.C."/>
            <person name="O'Sullivan O."/>
            <person name="Ritari J."/>
            <person name="Douillard F.P."/>
            <person name="Paul Ross R."/>
            <person name="Yang R."/>
            <person name="Briner A.E."/>
            <person name="Felis G.E."/>
            <person name="de Vos W.M."/>
            <person name="Barrangou R."/>
            <person name="Klaenhammer T.R."/>
            <person name="Caufield P.W."/>
            <person name="Cui Y."/>
            <person name="Zhang H."/>
            <person name="O'Toole P.W."/>
        </authorList>
    </citation>
    <scope>NUCLEOTIDE SEQUENCE [LARGE SCALE GENOMIC DNA]</scope>
    <source>
        <strain evidence="7 8">DSM 16230</strain>
    </source>
</reference>
<feature type="transmembrane region" description="Helical" evidence="6">
    <location>
        <begin position="371"/>
        <end position="393"/>
    </location>
</feature>
<keyword evidence="5 6" id="KW-0472">Membrane</keyword>
<dbReference type="GO" id="GO:0005886">
    <property type="term" value="C:plasma membrane"/>
    <property type="evidence" value="ECO:0007669"/>
    <property type="project" value="UniProtKB-SubCell"/>
</dbReference>
<comment type="subcellular location">
    <subcellularLocation>
        <location evidence="1">Cell membrane</location>
        <topology evidence="1">Multi-pass membrane protein</topology>
    </subcellularLocation>
</comment>
<organism evidence="7 8">
    <name type="scientific">Liquorilactobacillus satsumensis DSM 16230 = JCM 12392</name>
    <dbReference type="NCBI Taxonomy" id="1423801"/>
    <lineage>
        <taxon>Bacteria</taxon>
        <taxon>Bacillati</taxon>
        <taxon>Bacillota</taxon>
        <taxon>Bacilli</taxon>
        <taxon>Lactobacillales</taxon>
        <taxon>Lactobacillaceae</taxon>
        <taxon>Liquorilactobacillus</taxon>
    </lineage>
</organism>
<dbReference type="OrthoDB" id="9775950at2"/>
<dbReference type="InterPro" id="IPR002797">
    <property type="entry name" value="Polysacc_synth"/>
</dbReference>
<dbReference type="InterPro" id="IPR050833">
    <property type="entry name" value="Poly_Biosynth_Transport"/>
</dbReference>